<dbReference type="Pfam" id="PF02260">
    <property type="entry name" value="FATC"/>
    <property type="match status" value="1"/>
</dbReference>
<keyword evidence="13" id="KW-0234">DNA repair</keyword>
<evidence type="ECO:0000256" key="20">
    <source>
        <dbReference type="ARBA" id="ARBA00047899"/>
    </source>
</evidence>
<dbReference type="PANTHER" id="PTHR11139">
    <property type="entry name" value="ATAXIA TELANGIECTASIA MUTATED ATM -RELATED"/>
    <property type="match status" value="1"/>
</dbReference>
<evidence type="ECO:0000259" key="23">
    <source>
        <dbReference type="PROSITE" id="PS51189"/>
    </source>
</evidence>
<accession>A0AAN7W7H6</accession>
<dbReference type="InterPro" id="IPR000403">
    <property type="entry name" value="PI3/4_kinase_cat_dom"/>
</dbReference>
<evidence type="ECO:0000313" key="26">
    <source>
        <dbReference type="Proteomes" id="UP001310594"/>
    </source>
</evidence>
<dbReference type="GO" id="GO:0005634">
    <property type="term" value="C:nucleus"/>
    <property type="evidence" value="ECO:0007669"/>
    <property type="project" value="UniProtKB-SubCell"/>
</dbReference>
<evidence type="ECO:0000256" key="2">
    <source>
        <dbReference type="ARBA" id="ARBA00010769"/>
    </source>
</evidence>
<evidence type="ECO:0000256" key="6">
    <source>
        <dbReference type="ARBA" id="ARBA00022527"/>
    </source>
</evidence>
<dbReference type="Pfam" id="PF25385">
    <property type="entry name" value="HEAT_MEC1_N"/>
    <property type="match status" value="1"/>
</dbReference>
<evidence type="ECO:0000256" key="11">
    <source>
        <dbReference type="ARBA" id="ARBA00022840"/>
    </source>
</evidence>
<dbReference type="FunFam" id="1.10.1070.11:FF:000031">
    <property type="entry name" value="Phosphatidyl inositol 3-kinase"/>
    <property type="match status" value="1"/>
</dbReference>
<dbReference type="InterPro" id="IPR016024">
    <property type="entry name" value="ARM-type_fold"/>
</dbReference>
<protein>
    <recommendedName>
        <fullName evidence="5">Serine/threonine-protein kinase MEC1</fullName>
        <ecNumber evidence="4">2.7.11.1</ecNumber>
    </recommendedName>
    <alternativeName>
        <fullName evidence="19">ATR homolog</fullName>
    </alternativeName>
    <alternativeName>
        <fullName evidence="18">DNA-damage checkpoint kinase MEC1</fullName>
    </alternativeName>
    <alternativeName>
        <fullName evidence="17">Mitosis entry checkpoint protein 1</fullName>
    </alternativeName>
</protein>
<keyword evidence="15" id="KW-0469">Meiosis</keyword>
<evidence type="ECO:0000259" key="22">
    <source>
        <dbReference type="PROSITE" id="PS50290"/>
    </source>
</evidence>
<comment type="subunit">
    <text evidence="3">Associates with DNA double-strand breaks.</text>
</comment>
<evidence type="ECO:0000259" key="24">
    <source>
        <dbReference type="PROSITE" id="PS51190"/>
    </source>
</evidence>
<dbReference type="PROSITE" id="PS50290">
    <property type="entry name" value="PI3_4_KINASE_3"/>
    <property type="match status" value="1"/>
</dbReference>
<comment type="similarity">
    <text evidence="2">Belongs to the PI3/PI4-kinase family. ATM subfamily.</text>
</comment>
<dbReference type="InterPro" id="IPR003152">
    <property type="entry name" value="FATC_dom"/>
</dbReference>
<dbReference type="InterPro" id="IPR014009">
    <property type="entry name" value="PIK_FAT"/>
</dbReference>
<comment type="subcellular location">
    <subcellularLocation>
        <location evidence="1">Nucleus</location>
    </subcellularLocation>
</comment>
<dbReference type="GO" id="GO:0005694">
    <property type="term" value="C:chromosome"/>
    <property type="evidence" value="ECO:0007669"/>
    <property type="project" value="TreeGrafter"/>
</dbReference>
<dbReference type="Pfam" id="PF02259">
    <property type="entry name" value="FAT"/>
    <property type="match status" value="1"/>
</dbReference>
<dbReference type="InterPro" id="IPR003151">
    <property type="entry name" value="PIK-rel_kinase_FAT"/>
</dbReference>
<feature type="domain" description="FATC" evidence="24">
    <location>
        <begin position="2332"/>
        <end position="2364"/>
    </location>
</feature>
<comment type="catalytic activity">
    <reaction evidence="20">
        <text>L-threonyl-[protein] + ATP = O-phospho-L-threonyl-[protein] + ADP + H(+)</text>
        <dbReference type="Rhea" id="RHEA:46608"/>
        <dbReference type="Rhea" id="RHEA-COMP:11060"/>
        <dbReference type="Rhea" id="RHEA-COMP:11605"/>
        <dbReference type="ChEBI" id="CHEBI:15378"/>
        <dbReference type="ChEBI" id="CHEBI:30013"/>
        <dbReference type="ChEBI" id="CHEBI:30616"/>
        <dbReference type="ChEBI" id="CHEBI:61977"/>
        <dbReference type="ChEBI" id="CHEBI:456216"/>
        <dbReference type="EC" id="2.7.11.1"/>
    </reaction>
</comment>
<evidence type="ECO:0000256" key="4">
    <source>
        <dbReference type="ARBA" id="ARBA00012513"/>
    </source>
</evidence>
<evidence type="ECO:0000256" key="15">
    <source>
        <dbReference type="ARBA" id="ARBA00023254"/>
    </source>
</evidence>
<proteinExistence type="inferred from homology"/>
<evidence type="ECO:0000256" key="12">
    <source>
        <dbReference type="ARBA" id="ARBA00022853"/>
    </source>
</evidence>
<dbReference type="Gene3D" id="1.10.1070.11">
    <property type="entry name" value="Phosphatidylinositol 3-/4-kinase, catalytic domain"/>
    <property type="match status" value="1"/>
</dbReference>
<evidence type="ECO:0000256" key="14">
    <source>
        <dbReference type="ARBA" id="ARBA00023242"/>
    </source>
</evidence>
<dbReference type="GO" id="GO:0004674">
    <property type="term" value="F:protein serine/threonine kinase activity"/>
    <property type="evidence" value="ECO:0007669"/>
    <property type="project" value="UniProtKB-KW"/>
</dbReference>
<dbReference type="GO" id="GO:0000077">
    <property type="term" value="P:DNA damage checkpoint signaling"/>
    <property type="evidence" value="ECO:0007669"/>
    <property type="project" value="TreeGrafter"/>
</dbReference>
<evidence type="ECO:0000256" key="18">
    <source>
        <dbReference type="ARBA" id="ARBA00030459"/>
    </source>
</evidence>
<dbReference type="PROSITE" id="PS51189">
    <property type="entry name" value="FAT"/>
    <property type="match status" value="1"/>
</dbReference>
<evidence type="ECO:0000313" key="25">
    <source>
        <dbReference type="EMBL" id="KAK5698181.1"/>
    </source>
</evidence>
<dbReference type="Proteomes" id="UP001310594">
    <property type="component" value="Unassembled WGS sequence"/>
</dbReference>
<evidence type="ECO:0000256" key="5">
    <source>
        <dbReference type="ARBA" id="ARBA00021345"/>
    </source>
</evidence>
<keyword evidence="11" id="KW-0067">ATP-binding</keyword>
<dbReference type="Pfam" id="PF00454">
    <property type="entry name" value="PI3_PI4_kinase"/>
    <property type="match status" value="1"/>
</dbReference>
<keyword evidence="9" id="KW-0227">DNA damage</keyword>
<evidence type="ECO:0000256" key="9">
    <source>
        <dbReference type="ARBA" id="ARBA00022763"/>
    </source>
</evidence>
<dbReference type="Pfam" id="PF08064">
    <property type="entry name" value="UME"/>
    <property type="match status" value="1"/>
</dbReference>
<dbReference type="SMART" id="SM00146">
    <property type="entry name" value="PI3Kc"/>
    <property type="match status" value="1"/>
</dbReference>
<dbReference type="PANTHER" id="PTHR11139:SF125">
    <property type="entry name" value="SERINE_THREONINE-PROTEIN KINASE MEC1"/>
    <property type="match status" value="1"/>
</dbReference>
<evidence type="ECO:0000256" key="1">
    <source>
        <dbReference type="ARBA" id="ARBA00004123"/>
    </source>
</evidence>
<evidence type="ECO:0000256" key="21">
    <source>
        <dbReference type="ARBA" id="ARBA00048679"/>
    </source>
</evidence>
<dbReference type="InterPro" id="IPR036940">
    <property type="entry name" value="PI3/4_kinase_cat_sf"/>
</dbReference>
<comment type="function">
    <text evidence="16">Serine/threonine protein kinase which activates checkpoint signaling upon genotoxic stresses such as ionizing radiation (IR), ultraviolet light (UV), or DNA replication stalling, thereby acting as a DNA damage sensor. Recognizes the substrate consensus sequence [ST]-Q. Phosphorylates histone H2A to form H2AS128ph (gamma-H2A) at sites of DNA damage, involved in the regulation of DNA damage response mechanism. Required for the control of telomere length and genome stability.</text>
</comment>
<dbReference type="GO" id="GO:0000723">
    <property type="term" value="P:telomere maintenance"/>
    <property type="evidence" value="ECO:0007669"/>
    <property type="project" value="TreeGrafter"/>
</dbReference>
<sequence>MARRVSEINGDAPPPSTLAAQFVQKQTGPAPQQNGPDVQLHDLLHEILHNPKAVQETSLGVNVKLIHVVAEAGLAPLVQNDTFGLSDALLVLARDSIAVIEKIIKRQPELLLTPTSESGPPLALLLFTRLATVCGRRSCHDLRIAQLLDTLVRALEASIDFWRDAEIVKRLIRDIVNGSITLIDLPECLRALSDLTISNGQFQCKLPSPSMLAELWRESANEIALPYGCQTNVEGRAHAFMLALYLSELSSIGVVWQADVQARLQRSLSTLRPALEKARQWQDALHSLLAMSNNAHFLQTLAGGIDEWKVPAEVQQPLAAKLLDVLRTGDCCATGMLLPQLQALAAGASFEELHEDLKIAVTTWLVRMVPEQQLPDQILQLRNALHEDNAMIDSDLQETFKKLSVGQQGILHGPRRRKRRRLSAQNKPVELATISNELIKLLSSDETGGCELASLPDVAASAYVALNAADRSRAWALLAEQAKTEYEVVASIVTKLLPLPSVIDNKLSRLGAMLAVRVAVPRIDNKDFLDLHKSRVGQFCVTSLGSSNRELRIAAGQCLPHFLRHGLPGNLTTTNRHCAMNYFRTLSERDVPSMHETLISAWAQLALACDETELNLVLLRLTDYLGHPNALICAAAYVEIEKLAAARQQNVDDLFEPYWSTISVAIVQDLLTRPQKAQQICDLLGTDINNFLLATQRFTVPNLVLTKRRDVLQRIAAARGTANVSDLIVQPKINLAATMALLLTQATNDPEEATLECLDSVGSIFRGQDLKNFIKIDAPMVAFEMLKRTANVAPGLKSRYYKAIQVFANIAERRPGQSKAHGRANKALLEFFDSHILGVMAHFSGTLENAAPLLEKIRCLKAVQDMIHLIKNRVGTALPQLRACLQSAMSRPDLCEHAFSVWLDLLTALDAEEMARMLGQSFALVIHHWPDLSPEMHQATHAKIGELIKVHQKTVQENVMYLPSLAHIELLSKFAAEIEHLQSHESTESRCTAFETRLRDESLSVVRQALRELVPFLVNQQEFIHSSAVSEQPVLVLSLLLRALLDVATRFSAEDTETAALCGKALGIIGCLDPNRVEATRARRKLLVLSNFDRATEAIDWAAVMLEDVLVKAFKSTTDPRSQGFMAYVMQELLRFCGFNSVVLARTRGSSQASAVQDRWMAMPENIRTTLTPFLSSSYHISNAQSYPEQRAYPGFSMDSEHSTWLRSLVYDLMWRGKGDNASMIFPLVARLVRTNDIAIAKFLLSFAVLNVVLGGTVHEVQCVGQELLAVLQCQPSTGPQMDIAKQCGETVFGVLDYISSWLQQKKKFVSQTRADAFRTGCTPSDFNEASDMAQTEEVERFLAAIPAEASAARALQCGSYARALFNWEQHIRQQRGGSVIPAARLSANDEALYQRLHGIYASIDEPDGLEGLGGQLSFLTEEQQTMQHTKAGRWTAASAWYEKRLASEPTDGVSQMQLLDCLRQTGQYAPLLRYADAFLRRDDSGTAAQILPLAAEAQWMTGDLTPLNGLNDHPALAQDVDVAIGQLLSAMRDHQDEALLTRLSSLRTTVVQSMSETGTSSLQACHDNLKKLHALYELEAMSQVDEGAVTRFLECSSGRLAILGSYNADKQYVLGIRRAVMRIRQDVYSDSEAGALWLTTARLARKAGNTHSAYNAVLQASACGDHAAKLEEARLLWHDGHQRQAIQALQSAIDSGIFDDSPDEAMENSESSIRGDKQNLLAAKAHLVLAKWLDASGQSQAKDMTTKYQFAAKNFQRWEKGHYYLGKHYNKLLEAERALPRGKQSAAFLSGEMTKAVIENLMRSIPFGNKYWHETIPKVLTLWLDLGLETQSRGQKEDQTIYDKRCKALQAVNKQFQKYYERIPAYVFYTALPQMLSRISHPHKDVWRQLSNCLTRIITSHPSQAMWYILPVLKATDRTRVERGTEILKRLRDPKQDQKVDATELRTLIVQSQKLSDALLQASERPVEARKSHISLTKDLDFNVKLAPIALVVPVEATLTANLPTDANTDRIRKHKAFAQDKITIQSFKDEVLVLSSLQRPRKINVRGSDGKLYGLLCKPKDDLRKDQRLMDFNGIINRALKRDAESSKRQLYIKTYAVTPLSEESGTLEWVEGIKPMRDILIGAYQRKGTRIDYNRIKDMLESAKAPAEYSQVFTDEVLPSFPAILHEWFTETYSDPEIWFAARLRYARSAAVMSMVGHILGLGDRHGENILLQEGTGGVFHVDFNCLFDKGRTFDRPELVPFRLTHNMVDAMGAYGYEGPFRKSSELTLGQLRQNRDTLMTVLETFLYDPTTDFIGKKKRNTAGVPETPQEILDSVGGRLKGLLRGENVPLGVEGYVDALIQEATSHENLAQMYIGWCAFL</sequence>
<dbReference type="InterPro" id="IPR057564">
    <property type="entry name" value="HEAT_ATR"/>
</dbReference>
<dbReference type="InterPro" id="IPR018936">
    <property type="entry name" value="PI3/4_kinase_CS"/>
</dbReference>
<dbReference type="EC" id="2.7.11.1" evidence="4"/>
<dbReference type="CDD" id="cd00892">
    <property type="entry name" value="PIKKc_ATR"/>
    <property type="match status" value="1"/>
</dbReference>
<evidence type="ECO:0000256" key="13">
    <source>
        <dbReference type="ARBA" id="ARBA00023204"/>
    </source>
</evidence>
<name>A0AAN7W7H6_9PEZI</name>
<comment type="catalytic activity">
    <reaction evidence="21">
        <text>L-seryl-[protein] + ATP = O-phospho-L-seryl-[protein] + ADP + H(+)</text>
        <dbReference type="Rhea" id="RHEA:17989"/>
        <dbReference type="Rhea" id="RHEA-COMP:9863"/>
        <dbReference type="Rhea" id="RHEA-COMP:11604"/>
        <dbReference type="ChEBI" id="CHEBI:15378"/>
        <dbReference type="ChEBI" id="CHEBI:29999"/>
        <dbReference type="ChEBI" id="CHEBI:30616"/>
        <dbReference type="ChEBI" id="CHEBI:83421"/>
        <dbReference type="ChEBI" id="CHEBI:456216"/>
        <dbReference type="EC" id="2.7.11.1"/>
    </reaction>
</comment>
<dbReference type="GO" id="GO:0005524">
    <property type="term" value="F:ATP binding"/>
    <property type="evidence" value="ECO:0007669"/>
    <property type="project" value="UniProtKB-KW"/>
</dbReference>
<feature type="domain" description="FAT" evidence="23">
    <location>
        <begin position="1350"/>
        <end position="1916"/>
    </location>
</feature>
<keyword evidence="12" id="KW-0156">Chromatin regulator</keyword>
<dbReference type="SUPFAM" id="SSF56112">
    <property type="entry name" value="Protein kinase-like (PK-like)"/>
    <property type="match status" value="1"/>
</dbReference>
<dbReference type="GO" id="GO:0006281">
    <property type="term" value="P:DNA repair"/>
    <property type="evidence" value="ECO:0007669"/>
    <property type="project" value="UniProtKB-KW"/>
</dbReference>
<dbReference type="InterPro" id="IPR056802">
    <property type="entry name" value="ATR-like_M-HEAT"/>
</dbReference>
<evidence type="ECO:0000256" key="17">
    <source>
        <dbReference type="ARBA" id="ARBA00029679"/>
    </source>
</evidence>
<organism evidence="25 26">
    <name type="scientific">Elasticomyces elasticus</name>
    <dbReference type="NCBI Taxonomy" id="574655"/>
    <lineage>
        <taxon>Eukaryota</taxon>
        <taxon>Fungi</taxon>
        <taxon>Dikarya</taxon>
        <taxon>Ascomycota</taxon>
        <taxon>Pezizomycotina</taxon>
        <taxon>Dothideomycetes</taxon>
        <taxon>Dothideomycetidae</taxon>
        <taxon>Mycosphaerellales</taxon>
        <taxon>Teratosphaeriaceae</taxon>
        <taxon>Elasticomyces</taxon>
    </lineage>
</organism>
<dbReference type="InterPro" id="IPR012993">
    <property type="entry name" value="UME"/>
</dbReference>
<feature type="domain" description="PI3K/PI4K catalytic" evidence="22">
    <location>
        <begin position="2029"/>
        <end position="2352"/>
    </location>
</feature>
<dbReference type="Gene3D" id="3.30.1010.10">
    <property type="entry name" value="Phosphatidylinositol 3-kinase Catalytic Subunit, Chain A, domain 4"/>
    <property type="match status" value="1"/>
</dbReference>
<evidence type="ECO:0000256" key="16">
    <source>
        <dbReference type="ARBA" id="ARBA00025079"/>
    </source>
</evidence>
<gene>
    <name evidence="25" type="primary">MEC1</name>
    <name evidence="25" type="ORF">LTR97_007142</name>
</gene>
<reference evidence="25" key="1">
    <citation type="submission" date="2023-08" db="EMBL/GenBank/DDBJ databases">
        <title>Black Yeasts Isolated from many extreme environments.</title>
        <authorList>
            <person name="Coleine C."/>
            <person name="Stajich J.E."/>
            <person name="Selbmann L."/>
        </authorList>
    </citation>
    <scope>NUCLEOTIDE SEQUENCE</scope>
    <source>
        <strain evidence="25">CCFEE 5810</strain>
    </source>
</reference>
<dbReference type="SUPFAM" id="SSF48371">
    <property type="entry name" value="ARM repeat"/>
    <property type="match status" value="1"/>
</dbReference>
<evidence type="ECO:0000256" key="3">
    <source>
        <dbReference type="ARBA" id="ARBA00011370"/>
    </source>
</evidence>
<keyword evidence="14" id="KW-0539">Nucleus</keyword>
<evidence type="ECO:0000256" key="8">
    <source>
        <dbReference type="ARBA" id="ARBA00022741"/>
    </source>
</evidence>
<dbReference type="SMART" id="SM00802">
    <property type="entry name" value="UME"/>
    <property type="match status" value="1"/>
</dbReference>
<dbReference type="SMART" id="SM01343">
    <property type="entry name" value="FATC"/>
    <property type="match status" value="1"/>
</dbReference>
<evidence type="ECO:0000256" key="7">
    <source>
        <dbReference type="ARBA" id="ARBA00022679"/>
    </source>
</evidence>
<keyword evidence="6" id="KW-0723">Serine/threonine-protein kinase</keyword>
<evidence type="ECO:0000256" key="10">
    <source>
        <dbReference type="ARBA" id="ARBA00022777"/>
    </source>
</evidence>
<dbReference type="PROSITE" id="PS51190">
    <property type="entry name" value="FATC"/>
    <property type="match status" value="1"/>
</dbReference>
<evidence type="ECO:0000256" key="19">
    <source>
        <dbReference type="ARBA" id="ARBA00033001"/>
    </source>
</evidence>
<keyword evidence="10 25" id="KW-0418">Kinase</keyword>
<comment type="caution">
    <text evidence="25">The sequence shown here is derived from an EMBL/GenBank/DDBJ whole genome shotgun (WGS) entry which is preliminary data.</text>
</comment>
<dbReference type="InterPro" id="IPR058681">
    <property type="entry name" value="HEAT_MEC1_N"/>
</dbReference>
<dbReference type="Pfam" id="PF25030">
    <property type="entry name" value="M-HEAT_ATR"/>
    <property type="match status" value="1"/>
</dbReference>
<keyword evidence="7 25" id="KW-0808">Transferase</keyword>
<dbReference type="Pfam" id="PF23593">
    <property type="entry name" value="HEAT_ATR"/>
    <property type="match status" value="1"/>
</dbReference>
<dbReference type="PROSITE" id="PS00916">
    <property type="entry name" value="PI3_4_KINASE_2"/>
    <property type="match status" value="1"/>
</dbReference>
<dbReference type="InterPro" id="IPR050517">
    <property type="entry name" value="DDR_Repair_Kinase"/>
</dbReference>
<keyword evidence="8" id="KW-0547">Nucleotide-binding</keyword>
<dbReference type="InterPro" id="IPR011009">
    <property type="entry name" value="Kinase-like_dom_sf"/>
</dbReference>
<dbReference type="EMBL" id="JAVRQU010000010">
    <property type="protein sequence ID" value="KAK5698181.1"/>
    <property type="molecule type" value="Genomic_DNA"/>
</dbReference>